<feature type="binding site" evidence="10">
    <location>
        <begin position="11"/>
        <end position="18"/>
    </location>
    <ligand>
        <name>ATP</name>
        <dbReference type="ChEBI" id="CHEBI:30616"/>
    </ligand>
</feature>
<dbReference type="HAMAP" id="MF_00185">
    <property type="entry name" value="IPP_trans"/>
    <property type="match status" value="1"/>
</dbReference>
<evidence type="ECO:0000256" key="4">
    <source>
        <dbReference type="ARBA" id="ARBA00022679"/>
    </source>
</evidence>
<dbReference type="GO" id="GO:0052381">
    <property type="term" value="F:tRNA dimethylallyltransferase activity"/>
    <property type="evidence" value="ECO:0007669"/>
    <property type="project" value="UniProtKB-UniRule"/>
</dbReference>
<dbReference type="InterPro" id="IPR027417">
    <property type="entry name" value="P-loop_NTPase"/>
</dbReference>
<dbReference type="AlphaFoldDB" id="A0AA87DTE6"/>
<dbReference type="SUPFAM" id="SSF52540">
    <property type="entry name" value="P-loop containing nucleoside triphosphate hydrolases"/>
    <property type="match status" value="2"/>
</dbReference>
<evidence type="ECO:0000256" key="13">
    <source>
        <dbReference type="RuleBase" id="RU003785"/>
    </source>
</evidence>
<comment type="cofactor">
    <cofactor evidence="1 10">
        <name>Mg(2+)</name>
        <dbReference type="ChEBI" id="CHEBI:18420"/>
    </cofactor>
</comment>
<dbReference type="PANTHER" id="PTHR11088">
    <property type="entry name" value="TRNA DIMETHYLALLYLTRANSFERASE"/>
    <property type="match status" value="1"/>
</dbReference>
<comment type="catalytic activity">
    <reaction evidence="9 10 11">
        <text>adenosine(37) in tRNA + dimethylallyl diphosphate = N(6)-dimethylallyladenosine(37) in tRNA + diphosphate</text>
        <dbReference type="Rhea" id="RHEA:26482"/>
        <dbReference type="Rhea" id="RHEA-COMP:10162"/>
        <dbReference type="Rhea" id="RHEA-COMP:10375"/>
        <dbReference type="ChEBI" id="CHEBI:33019"/>
        <dbReference type="ChEBI" id="CHEBI:57623"/>
        <dbReference type="ChEBI" id="CHEBI:74411"/>
        <dbReference type="ChEBI" id="CHEBI:74415"/>
        <dbReference type="EC" id="2.5.1.75"/>
    </reaction>
</comment>
<dbReference type="PANTHER" id="PTHR11088:SF60">
    <property type="entry name" value="TRNA DIMETHYLALLYLTRANSFERASE"/>
    <property type="match status" value="1"/>
</dbReference>
<dbReference type="RefSeq" id="WP_003147032.1">
    <property type="nucleotide sequence ID" value="NZ_GL883583.1"/>
</dbReference>
<dbReference type="InterPro" id="IPR039657">
    <property type="entry name" value="Dimethylallyltransferase"/>
</dbReference>
<gene>
    <name evidence="10" type="primary">miaA</name>
    <name evidence="14" type="ORF">HMPREF0428_00951</name>
</gene>
<dbReference type="Pfam" id="PF01715">
    <property type="entry name" value="IPPT"/>
    <property type="match status" value="1"/>
</dbReference>
<evidence type="ECO:0000256" key="7">
    <source>
        <dbReference type="ARBA" id="ARBA00022840"/>
    </source>
</evidence>
<evidence type="ECO:0000256" key="5">
    <source>
        <dbReference type="ARBA" id="ARBA00022694"/>
    </source>
</evidence>
<dbReference type="Proteomes" id="UP000004773">
    <property type="component" value="Unassembled WGS sequence"/>
</dbReference>
<keyword evidence="5 10" id="KW-0819">tRNA processing</keyword>
<comment type="subunit">
    <text evidence="10">Monomer.</text>
</comment>
<evidence type="ECO:0000256" key="2">
    <source>
        <dbReference type="ARBA" id="ARBA00003213"/>
    </source>
</evidence>
<reference evidence="14 15" key="1">
    <citation type="submission" date="2011-03" db="EMBL/GenBank/DDBJ databases">
        <title>The Genome Sequence of Gemella haemolysans M341.</title>
        <authorList>
            <consortium name="The Broad Institute Genome Sequencing Platform"/>
            <consortium name="The Broad Institute Genome Sequencing Center for Infectious Disease"/>
            <person name="Earl A."/>
            <person name="Ward D."/>
            <person name="Feldgarden M."/>
            <person name="Gevers D."/>
            <person name="Sibley C.D."/>
            <person name="Field T.R."/>
            <person name="Grinwis M."/>
            <person name="Eshaghurshan C.S."/>
            <person name="Surette M.G."/>
            <person name="Young S.K."/>
            <person name="Zeng Q."/>
            <person name="Gargeya S."/>
            <person name="Fitzgerald M."/>
            <person name="Haas B."/>
            <person name="Abouelleil A."/>
            <person name="Alvarado L."/>
            <person name="Arachchi H.M."/>
            <person name="Berlin A."/>
            <person name="Brown A."/>
            <person name="Chapman S.B."/>
            <person name="Chen Z."/>
            <person name="Dunbar C."/>
            <person name="Freedman E."/>
            <person name="Gearin G."/>
            <person name="Gellesch M."/>
            <person name="Goldberg J."/>
            <person name="Griggs A."/>
            <person name="Gujja S."/>
            <person name="Heilman E.R."/>
            <person name="Heiman D."/>
            <person name="Howarth C."/>
            <person name="Larson L."/>
            <person name="Lui A."/>
            <person name="MacDonald P.J.P."/>
            <person name="Mehta T."/>
            <person name="Montmayeur A."/>
            <person name="Murphy C."/>
            <person name="Neiman D."/>
            <person name="Pearson M."/>
            <person name="Priest M."/>
            <person name="Roberts A."/>
            <person name="Saif S."/>
            <person name="Shea T."/>
            <person name="Shenoy N."/>
            <person name="Sisk P."/>
            <person name="Stolte C."/>
            <person name="Sykes S."/>
            <person name="White J."/>
            <person name="Yandava C."/>
            <person name="Wortman J."/>
            <person name="Nusbaum C."/>
            <person name="Birren B."/>
        </authorList>
    </citation>
    <scope>NUCLEOTIDE SEQUENCE [LARGE SCALE GENOMIC DNA]</scope>
    <source>
        <strain evidence="14 15">M341</strain>
    </source>
</reference>
<evidence type="ECO:0000256" key="8">
    <source>
        <dbReference type="ARBA" id="ARBA00022842"/>
    </source>
</evidence>
<evidence type="ECO:0000256" key="10">
    <source>
        <dbReference type="HAMAP-Rule" id="MF_00185"/>
    </source>
</evidence>
<evidence type="ECO:0000256" key="12">
    <source>
        <dbReference type="RuleBase" id="RU003784"/>
    </source>
</evidence>
<dbReference type="Gene3D" id="1.10.287.890">
    <property type="entry name" value="Crystal structure of tRNA isopentenylpyrophosphate transferase (bh2366) domain"/>
    <property type="match status" value="1"/>
</dbReference>
<dbReference type="GO" id="GO:0005524">
    <property type="term" value="F:ATP binding"/>
    <property type="evidence" value="ECO:0007669"/>
    <property type="project" value="UniProtKB-UniRule"/>
</dbReference>
<comment type="caution">
    <text evidence="10">Lacks conserved residue(s) required for the propagation of feature annotation.</text>
</comment>
<dbReference type="GO" id="GO:0006400">
    <property type="term" value="P:tRNA modification"/>
    <property type="evidence" value="ECO:0007669"/>
    <property type="project" value="TreeGrafter"/>
</dbReference>
<proteinExistence type="inferred from homology"/>
<evidence type="ECO:0000313" key="14">
    <source>
        <dbReference type="EMBL" id="EGF88433.1"/>
    </source>
</evidence>
<comment type="caution">
    <text evidence="14">The sequence shown here is derived from an EMBL/GenBank/DDBJ whole genome shotgun (WGS) entry which is preliminary data.</text>
</comment>
<evidence type="ECO:0000256" key="1">
    <source>
        <dbReference type="ARBA" id="ARBA00001946"/>
    </source>
</evidence>
<sequence>MEKIPLIAIVGPTAVGKTALSIELAKEFNCEIISIDSVQIYKKFDIGSAKVKKEEMDGIVHHLIDELEPTDTCSVYDFQKLARKKIEKIHCRGKMPLLIGGTGFYMNAVLNNYEFTDLEEKTYDIDVDMAREYLKENYPDTYNSIDLENHRRVINAYNYVMNEKKSVTTNNNGDTVLDCYNPFLIVLNTDREVLYSRINKRVELMFEEGLEQEVREIIDEYGIELQALGAIGYKEMIPYLNGNVSKEDTIAAISQNSRRYAKRQLTWFRNKMDGTWYDTANKELLADVIRGIKEKFNL</sequence>
<accession>A0AA87DTE6</accession>
<comment type="function">
    <text evidence="2 10 12">Catalyzes the transfer of a dimethylallyl group onto the adenine at position 37 in tRNAs that read codons beginning with uridine, leading to the formation of N6-(dimethylallyl)adenosine (i(6)A).</text>
</comment>
<feature type="region of interest" description="Interaction with substrate tRNA" evidence="10">
    <location>
        <begin position="36"/>
        <end position="39"/>
    </location>
</feature>
<keyword evidence="6 10" id="KW-0547">Nucleotide-binding</keyword>
<keyword evidence="8 10" id="KW-0460">Magnesium</keyword>
<dbReference type="EC" id="2.5.1.75" evidence="10"/>
<evidence type="ECO:0000256" key="3">
    <source>
        <dbReference type="ARBA" id="ARBA00005842"/>
    </source>
</evidence>
<feature type="site" description="Interaction with substrate tRNA" evidence="10">
    <location>
        <position position="102"/>
    </location>
</feature>
<feature type="binding site" evidence="10">
    <location>
        <begin position="13"/>
        <end position="18"/>
    </location>
    <ligand>
        <name>substrate</name>
    </ligand>
</feature>
<organism evidence="14 15">
    <name type="scientific">Gemella haemolysans M341</name>
    <dbReference type="NCBI Taxonomy" id="562981"/>
    <lineage>
        <taxon>Bacteria</taxon>
        <taxon>Bacillati</taxon>
        <taxon>Bacillota</taxon>
        <taxon>Bacilli</taxon>
        <taxon>Bacillales</taxon>
        <taxon>Gemellaceae</taxon>
        <taxon>Gemella</taxon>
    </lineage>
</organism>
<dbReference type="InterPro" id="IPR018022">
    <property type="entry name" value="IPT"/>
</dbReference>
<comment type="similarity">
    <text evidence="3 10 13">Belongs to the IPP transferase family.</text>
</comment>
<dbReference type="NCBIfam" id="TIGR00174">
    <property type="entry name" value="miaA"/>
    <property type="match status" value="1"/>
</dbReference>
<dbReference type="Gene3D" id="3.40.50.300">
    <property type="entry name" value="P-loop containing nucleotide triphosphate hydrolases"/>
    <property type="match status" value="1"/>
</dbReference>
<protein>
    <recommendedName>
        <fullName evidence="10">tRNA dimethylallyltransferase</fullName>
        <ecNumber evidence="10">2.5.1.75</ecNumber>
    </recommendedName>
    <alternativeName>
        <fullName evidence="10">Dimethylallyl diphosphate:tRNA dimethylallyltransferase</fullName>
        <shortName evidence="10">DMAPP:tRNA dimethylallyltransferase</shortName>
        <shortName evidence="10">DMATase</shortName>
    </alternativeName>
    <alternativeName>
        <fullName evidence="10">Isopentenyl-diphosphate:tRNA isopentenyltransferase</fullName>
        <shortName evidence="10">IPP transferase</shortName>
        <shortName evidence="10">IPPT</shortName>
        <shortName evidence="10">IPTase</shortName>
    </alternativeName>
</protein>
<evidence type="ECO:0000256" key="11">
    <source>
        <dbReference type="RuleBase" id="RU003783"/>
    </source>
</evidence>
<evidence type="ECO:0000256" key="9">
    <source>
        <dbReference type="ARBA" id="ARBA00049563"/>
    </source>
</evidence>
<keyword evidence="4 10" id="KW-0808">Transferase</keyword>
<evidence type="ECO:0000256" key="6">
    <source>
        <dbReference type="ARBA" id="ARBA00022741"/>
    </source>
</evidence>
<dbReference type="EMBL" id="ACRO01000015">
    <property type="protein sequence ID" value="EGF88433.1"/>
    <property type="molecule type" value="Genomic_DNA"/>
</dbReference>
<name>A0AA87DTE6_9BACL</name>
<keyword evidence="7 10" id="KW-0067">ATP-binding</keyword>
<evidence type="ECO:0000313" key="15">
    <source>
        <dbReference type="Proteomes" id="UP000004773"/>
    </source>
</evidence>